<evidence type="ECO:0000313" key="4">
    <source>
        <dbReference type="Proteomes" id="UP000824031"/>
    </source>
</evidence>
<evidence type="ECO:0000313" key="3">
    <source>
        <dbReference type="EMBL" id="HIZ47608.1"/>
    </source>
</evidence>
<accession>A0A9D2F0X8</accession>
<proteinExistence type="predicted"/>
<reference evidence="3" key="1">
    <citation type="journal article" date="2021" name="PeerJ">
        <title>Extensive microbial diversity within the chicken gut microbiome revealed by metagenomics and culture.</title>
        <authorList>
            <person name="Gilroy R."/>
            <person name="Ravi A."/>
            <person name="Getino M."/>
            <person name="Pursley I."/>
            <person name="Horton D.L."/>
            <person name="Alikhan N.F."/>
            <person name="Baker D."/>
            <person name="Gharbi K."/>
            <person name="Hall N."/>
            <person name="Watson M."/>
            <person name="Adriaenssens E.M."/>
            <person name="Foster-Nyarko E."/>
            <person name="Jarju S."/>
            <person name="Secka A."/>
            <person name="Antonio M."/>
            <person name="Oren A."/>
            <person name="Chaudhuri R.R."/>
            <person name="La Ragione R."/>
            <person name="Hildebrand F."/>
            <person name="Pallen M.J."/>
        </authorList>
    </citation>
    <scope>NUCLEOTIDE SEQUENCE</scope>
    <source>
        <strain evidence="3">3436</strain>
    </source>
</reference>
<feature type="region of interest" description="Disordered" evidence="2">
    <location>
        <begin position="399"/>
        <end position="443"/>
    </location>
</feature>
<evidence type="ECO:0000256" key="1">
    <source>
        <dbReference type="SAM" id="Coils"/>
    </source>
</evidence>
<sequence length="589" mass="64914">MTQYTNTYGTVYSVRDYKGEPRIMCRAKASCDWLISGALAVEAAAANTIESLQQVLDNHARTHGWQPLEGPASAEPPEIVDECSDLDLPYPGDVYRSAKGGQLYKIGELTNGKKTCYLTMRCNVQGGTWVPANSSVYPNLSDAQGEFEAWIRREQLEPVAQTMDAAAITDELAAKDPFKVGETSTVSPENSLDVSSCPSAEPARQAPAALPLSAPDTAHMSLPAFDYTGLDEQTVEVLHLAENEIREARQVYICRVSAAVASAHDELFANCEGHNQHSNETFIAWCASVGLKKDAAYRLLQVNALLSGATPEEQATLESASPSLLYAAAKPSAPAELVQAVKDGDITSHKQYQDLLARFNAEKAAREKAEHEAALDRKEQEDANSAALRYKNECDRRAQDQQRLEGLVNTAKRERDDARRQATEAENRAAGAQKLAEQRGTENTELKAKIRELENQPRDVAVVQPGEEQIEAWRREGADRMAATMQETVRKANDERLKAQNRVTYLQEQLATARPDADACQRTADILYETAENLRILLRTQLKQAQLSPTAYGKVVAHVLQVARTLLDTVRVCSPDGYDMDSEEDDDFE</sequence>
<feature type="coiled-coil region" evidence="1">
    <location>
        <begin position="482"/>
        <end position="509"/>
    </location>
</feature>
<dbReference type="EMBL" id="DXBO01000031">
    <property type="protein sequence ID" value="HIZ47608.1"/>
    <property type="molecule type" value="Genomic_DNA"/>
</dbReference>
<feature type="compositionally biased region" description="Polar residues" evidence="2">
    <location>
        <begin position="182"/>
        <end position="198"/>
    </location>
</feature>
<gene>
    <name evidence="3" type="ORF">H9810_02665</name>
</gene>
<feature type="compositionally biased region" description="Basic and acidic residues" evidence="2">
    <location>
        <begin position="411"/>
        <end position="427"/>
    </location>
</feature>
<comment type="caution">
    <text evidence="3">The sequence shown here is derived from an EMBL/GenBank/DDBJ whole genome shotgun (WGS) entry which is preliminary data.</text>
</comment>
<dbReference type="Proteomes" id="UP000824031">
    <property type="component" value="Unassembled WGS sequence"/>
</dbReference>
<evidence type="ECO:0000256" key="2">
    <source>
        <dbReference type="SAM" id="MobiDB-lite"/>
    </source>
</evidence>
<keyword evidence="1" id="KW-0175">Coiled coil</keyword>
<protein>
    <submittedName>
        <fullName evidence="3">Uncharacterized protein</fullName>
    </submittedName>
</protein>
<dbReference type="AlphaFoldDB" id="A0A9D2F0X8"/>
<organism evidence="3 4">
    <name type="scientific">Candidatus Gemmiger excrementavium</name>
    <dbReference type="NCBI Taxonomy" id="2838608"/>
    <lineage>
        <taxon>Bacteria</taxon>
        <taxon>Bacillati</taxon>
        <taxon>Bacillota</taxon>
        <taxon>Clostridia</taxon>
        <taxon>Eubacteriales</taxon>
        <taxon>Gemmiger</taxon>
    </lineage>
</organism>
<reference evidence="3" key="2">
    <citation type="submission" date="2021-04" db="EMBL/GenBank/DDBJ databases">
        <authorList>
            <person name="Gilroy R."/>
        </authorList>
    </citation>
    <scope>NUCLEOTIDE SEQUENCE</scope>
    <source>
        <strain evidence="3">3436</strain>
    </source>
</reference>
<name>A0A9D2F0X8_9FIRM</name>
<feature type="region of interest" description="Disordered" evidence="2">
    <location>
        <begin position="180"/>
        <end position="207"/>
    </location>
</feature>